<evidence type="ECO:0000256" key="8">
    <source>
        <dbReference type="RuleBase" id="RU003331"/>
    </source>
</evidence>
<accession>C2CJX2</accession>
<dbReference type="UniPathway" id="UPA00588">
    <property type="reaction ID" value="UER00649"/>
</dbReference>
<dbReference type="InterPro" id="IPR033690">
    <property type="entry name" value="Adenylat_kinase_CS"/>
</dbReference>
<dbReference type="PROSITE" id="PS00113">
    <property type="entry name" value="ADENYLATE_KINASE"/>
    <property type="match status" value="1"/>
</dbReference>
<dbReference type="InterPro" id="IPR027417">
    <property type="entry name" value="P-loop_NTPase"/>
</dbReference>
<feature type="binding site" evidence="6">
    <location>
        <position position="157"/>
    </location>
    <ligand>
        <name>Zn(2+)</name>
        <dbReference type="ChEBI" id="CHEBI:29105"/>
        <note>structural</note>
    </ligand>
</feature>
<dbReference type="NCBIfam" id="NF001380">
    <property type="entry name" value="PRK00279.1-2"/>
    <property type="match status" value="1"/>
</dbReference>
<feature type="binding site" evidence="6">
    <location>
        <position position="131"/>
    </location>
    <ligand>
        <name>ATP</name>
        <dbReference type="ChEBI" id="CHEBI:30616"/>
    </ligand>
</feature>
<feature type="binding site" evidence="6">
    <location>
        <begin position="57"/>
        <end position="59"/>
    </location>
    <ligand>
        <name>AMP</name>
        <dbReference type="ChEBI" id="CHEBI:456215"/>
    </ligand>
</feature>
<evidence type="ECO:0000259" key="9">
    <source>
        <dbReference type="Pfam" id="PF05191"/>
    </source>
</evidence>
<evidence type="ECO:0000256" key="3">
    <source>
        <dbReference type="ARBA" id="ARBA00022741"/>
    </source>
</evidence>
<dbReference type="Pfam" id="PF05191">
    <property type="entry name" value="ADK_lid"/>
    <property type="match status" value="1"/>
</dbReference>
<feature type="binding site" evidence="6">
    <location>
        <position position="134"/>
    </location>
    <ligand>
        <name>Zn(2+)</name>
        <dbReference type="ChEBI" id="CHEBI:29105"/>
        <note>structural</note>
    </ligand>
</feature>
<dbReference type="eggNOG" id="COG0563">
    <property type="taxonomic scope" value="Bacteria"/>
</dbReference>
<feature type="region of interest" description="LID" evidence="6">
    <location>
        <begin position="130"/>
        <end position="167"/>
    </location>
</feature>
<sequence>MNIILLGPPGAGKGTLANKIIEKKGAVQIATGDIFRYNISNKTELGLKAKSYMDRGDLVPDELTIDLVWDAFDKHKDESKEGRIILFDGFPRNLDQAKALDQGMIERNQKIDHVVYFDVAEEILIERIAGRRVCTNCGASYHIHNNPPKREDICDKCGEELIQRDDDNEKTVKNRIDVYNAHTSVLIDYFNEKGILLSIDGTNSPDEVFEEFLDKLGE</sequence>
<dbReference type="FunFam" id="3.40.50.300:FF:000106">
    <property type="entry name" value="Adenylate kinase mitochondrial"/>
    <property type="match status" value="1"/>
</dbReference>
<dbReference type="GO" id="GO:0044209">
    <property type="term" value="P:AMP salvage"/>
    <property type="evidence" value="ECO:0007669"/>
    <property type="project" value="UniProtKB-UniRule"/>
</dbReference>
<feature type="binding site" evidence="6">
    <location>
        <position position="36"/>
    </location>
    <ligand>
        <name>AMP</name>
        <dbReference type="ChEBI" id="CHEBI:456215"/>
    </ligand>
</feature>
<dbReference type="InterPro" id="IPR006259">
    <property type="entry name" value="Adenyl_kin_sub"/>
</dbReference>
<comment type="similarity">
    <text evidence="6 7">Belongs to the adenylate kinase family.</text>
</comment>
<keyword evidence="1 6" id="KW-0808">Transferase</keyword>
<dbReference type="Gene3D" id="3.40.50.300">
    <property type="entry name" value="P-loop containing nucleotide triphosphate hydrolases"/>
    <property type="match status" value="1"/>
</dbReference>
<comment type="pathway">
    <text evidence="6">Purine metabolism; AMP biosynthesis via salvage pathway; AMP from ADP: step 1/1.</text>
</comment>
<keyword evidence="6" id="KW-0862">Zinc</keyword>
<dbReference type="GO" id="GO:0005524">
    <property type="term" value="F:ATP binding"/>
    <property type="evidence" value="ECO:0007669"/>
    <property type="project" value="UniProtKB-UniRule"/>
</dbReference>
<evidence type="ECO:0000256" key="1">
    <source>
        <dbReference type="ARBA" id="ARBA00022679"/>
    </source>
</evidence>
<evidence type="ECO:0000256" key="6">
    <source>
        <dbReference type="HAMAP-Rule" id="MF_00235"/>
    </source>
</evidence>
<feature type="domain" description="Adenylate kinase active site lid" evidence="9">
    <location>
        <begin position="131"/>
        <end position="166"/>
    </location>
</feature>
<feature type="binding site" evidence="6">
    <location>
        <position position="175"/>
    </location>
    <ligand>
        <name>AMP</name>
        <dbReference type="ChEBI" id="CHEBI:456215"/>
    </ligand>
</feature>
<feature type="binding site" evidence="6">
    <location>
        <position position="137"/>
    </location>
    <ligand>
        <name>Zn(2+)</name>
        <dbReference type="ChEBI" id="CHEBI:29105"/>
        <note>structural</note>
    </ligand>
</feature>
<evidence type="ECO:0000313" key="11">
    <source>
        <dbReference type="Proteomes" id="UP000003744"/>
    </source>
</evidence>
<keyword evidence="2 6" id="KW-0545">Nucleotide biosynthesis</keyword>
<comment type="catalytic activity">
    <reaction evidence="6 8">
        <text>AMP + ATP = 2 ADP</text>
        <dbReference type="Rhea" id="RHEA:12973"/>
        <dbReference type="ChEBI" id="CHEBI:30616"/>
        <dbReference type="ChEBI" id="CHEBI:456215"/>
        <dbReference type="ChEBI" id="CHEBI:456216"/>
        <dbReference type="EC" id="2.7.4.3"/>
    </reaction>
</comment>
<feature type="binding site" evidence="6">
    <location>
        <begin position="140"/>
        <end position="141"/>
    </location>
    <ligand>
        <name>ATP</name>
        <dbReference type="ChEBI" id="CHEBI:30616"/>
    </ligand>
</feature>
<evidence type="ECO:0000256" key="4">
    <source>
        <dbReference type="ARBA" id="ARBA00022777"/>
    </source>
</evidence>
<keyword evidence="5 6" id="KW-0067">ATP-binding</keyword>
<dbReference type="EMBL" id="ACGC01000116">
    <property type="protein sequence ID" value="EEI82141.1"/>
    <property type="molecule type" value="Genomic_DNA"/>
</dbReference>
<dbReference type="PANTHER" id="PTHR23359">
    <property type="entry name" value="NUCLEOTIDE KINASE"/>
    <property type="match status" value="1"/>
</dbReference>
<dbReference type="NCBIfam" id="NF001381">
    <property type="entry name" value="PRK00279.1-3"/>
    <property type="match status" value="1"/>
</dbReference>
<feature type="binding site" evidence="6">
    <location>
        <position position="154"/>
    </location>
    <ligand>
        <name>Zn(2+)</name>
        <dbReference type="ChEBI" id="CHEBI:29105"/>
        <note>structural</note>
    </ligand>
</feature>
<feature type="binding site" evidence="6">
    <location>
        <position position="164"/>
    </location>
    <ligand>
        <name>AMP</name>
        <dbReference type="ChEBI" id="CHEBI:456215"/>
    </ligand>
</feature>
<dbReference type="GO" id="GO:0005737">
    <property type="term" value="C:cytoplasm"/>
    <property type="evidence" value="ECO:0007669"/>
    <property type="project" value="UniProtKB-SubCell"/>
</dbReference>
<dbReference type="HAMAP" id="MF_00235">
    <property type="entry name" value="Adenylate_kinase_Adk"/>
    <property type="match status" value="1"/>
</dbReference>
<gene>
    <name evidence="6" type="primary">adk</name>
    <name evidence="10" type="ORF">HMPREF0077_1839</name>
</gene>
<comment type="subunit">
    <text evidence="6 8">Monomer.</text>
</comment>
<dbReference type="InterPro" id="IPR007862">
    <property type="entry name" value="Adenylate_kinase_lid-dom"/>
</dbReference>
<protein>
    <recommendedName>
        <fullName evidence="6 8">Adenylate kinase</fullName>
        <shortName evidence="6">AK</shortName>
        <ecNumber evidence="6 8">2.7.4.3</ecNumber>
    </recommendedName>
    <alternativeName>
        <fullName evidence="6">ATP-AMP transphosphorylase</fullName>
    </alternativeName>
    <alternativeName>
        <fullName evidence="6">ATP:AMP phosphotransferase</fullName>
    </alternativeName>
    <alternativeName>
        <fullName evidence="6">Adenylate monophosphate kinase</fullName>
    </alternativeName>
</protein>
<dbReference type="RefSeq" id="WP_004836731.1">
    <property type="nucleotide sequence ID" value="NZ_GG666296.1"/>
</dbReference>
<feature type="binding site" evidence="6">
    <location>
        <position position="203"/>
    </location>
    <ligand>
        <name>ATP</name>
        <dbReference type="ChEBI" id="CHEBI:30616"/>
    </ligand>
</feature>
<keyword evidence="4 6" id="KW-0418">Kinase</keyword>
<reference evidence="10 11" key="1">
    <citation type="submission" date="2009-01" db="EMBL/GenBank/DDBJ databases">
        <authorList>
            <person name="Qin X."/>
            <person name="Bachman B."/>
            <person name="Battles P."/>
            <person name="Bell A."/>
            <person name="Bess C."/>
            <person name="Bickham C."/>
            <person name="Chaboub L."/>
            <person name="Chen D."/>
            <person name="Coyle M."/>
            <person name="Deiros D.R."/>
            <person name="Dinh H."/>
            <person name="Forbes L."/>
            <person name="Fowler G."/>
            <person name="Francisco L."/>
            <person name="Fu Q."/>
            <person name="Gubbala S."/>
            <person name="Hale W."/>
            <person name="Han Y."/>
            <person name="Hemphill L."/>
            <person name="Highlander S.K."/>
            <person name="Hirani K."/>
            <person name="Hogues M."/>
            <person name="Jackson L."/>
            <person name="Jakkamsetti A."/>
            <person name="Javaid M."/>
            <person name="Jiang H."/>
            <person name="Korchina V."/>
            <person name="Kovar C."/>
            <person name="Lara F."/>
            <person name="Lee S."/>
            <person name="Mata R."/>
            <person name="Mathew T."/>
            <person name="Moen C."/>
            <person name="Morales K."/>
            <person name="Munidasa M."/>
            <person name="Nazareth L."/>
            <person name="Ngo R."/>
            <person name="Nguyen L."/>
            <person name="Okwuonu G."/>
            <person name="Ongeri F."/>
            <person name="Patil S."/>
            <person name="Petrosino J."/>
            <person name="Pham C."/>
            <person name="Pham P."/>
            <person name="Pu L.-L."/>
            <person name="Puazo M."/>
            <person name="Raj R."/>
            <person name="Reid J."/>
            <person name="Rouhana J."/>
            <person name="Saada N."/>
            <person name="Shang Y."/>
            <person name="Simmons D."/>
            <person name="Thornton R."/>
            <person name="Warren J."/>
            <person name="Weissenberger G."/>
            <person name="Zhang J."/>
            <person name="Zhang L."/>
            <person name="Zhou C."/>
            <person name="Zhu D."/>
            <person name="Muzny D."/>
            <person name="Worley K."/>
            <person name="Gibbs R."/>
        </authorList>
    </citation>
    <scope>NUCLEOTIDE SEQUENCE [LARGE SCALE GENOMIC DNA]</scope>
    <source>
        <strain evidence="10 11">ATCC 35098</strain>
    </source>
</reference>
<comment type="subcellular location">
    <subcellularLocation>
        <location evidence="6 8">Cytoplasm</location>
    </subcellularLocation>
</comment>
<dbReference type="Pfam" id="PF00406">
    <property type="entry name" value="ADK"/>
    <property type="match status" value="1"/>
</dbReference>
<organism evidence="10 11">
    <name type="scientific">Anaerococcus tetradius ATCC 35098</name>
    <dbReference type="NCBI Taxonomy" id="525255"/>
    <lineage>
        <taxon>Bacteria</taxon>
        <taxon>Bacillati</taxon>
        <taxon>Bacillota</taxon>
        <taxon>Tissierellia</taxon>
        <taxon>Tissierellales</taxon>
        <taxon>Peptoniphilaceae</taxon>
        <taxon>Anaerococcus</taxon>
    </lineage>
</organism>
<comment type="caution">
    <text evidence="10">The sequence shown here is derived from an EMBL/GenBank/DDBJ whole genome shotgun (WGS) entry which is preliminary data.</text>
</comment>
<proteinExistence type="inferred from homology"/>
<feature type="binding site" evidence="6">
    <location>
        <position position="31"/>
    </location>
    <ligand>
        <name>AMP</name>
        <dbReference type="ChEBI" id="CHEBI:456215"/>
    </ligand>
</feature>
<dbReference type="PRINTS" id="PR00094">
    <property type="entry name" value="ADENYLTKNASE"/>
</dbReference>
<dbReference type="AlphaFoldDB" id="C2CJX2"/>
<dbReference type="EC" id="2.7.4.3" evidence="6 8"/>
<dbReference type="SUPFAM" id="SSF52540">
    <property type="entry name" value="P-loop containing nucleoside triphosphate hydrolases"/>
    <property type="match status" value="1"/>
</dbReference>
<comment type="domain">
    <text evidence="6">Consists of three domains, a large central CORE domain and two small peripheral domains, NMPbind and LID, which undergo movements during catalysis. The LID domain closes over the site of phosphoryl transfer upon ATP binding. Assembling and dissambling the active center during each catalytic cycle provides an effective means to prevent ATP hydrolysis. Some bacteria have evolved a zinc-coordinating structure that stabilizes the LID domain.</text>
</comment>
<dbReference type="InterPro" id="IPR000850">
    <property type="entry name" value="Adenylat/UMP-CMP_kin"/>
</dbReference>
<comment type="function">
    <text evidence="6">Catalyzes the reversible transfer of the terminal phosphate group between ATP and AMP. Plays an important role in cellular energy homeostasis and in adenine nucleotide metabolism.</text>
</comment>
<evidence type="ECO:0000256" key="2">
    <source>
        <dbReference type="ARBA" id="ARBA00022727"/>
    </source>
</evidence>
<feature type="binding site" evidence="6">
    <location>
        <begin position="89"/>
        <end position="92"/>
    </location>
    <ligand>
        <name>AMP</name>
        <dbReference type="ChEBI" id="CHEBI:456215"/>
    </ligand>
</feature>
<dbReference type="NCBIfam" id="NF011100">
    <property type="entry name" value="PRK14527.1"/>
    <property type="match status" value="1"/>
</dbReference>
<keyword evidence="3 6" id="KW-0547">Nucleotide-binding</keyword>
<evidence type="ECO:0000256" key="7">
    <source>
        <dbReference type="RuleBase" id="RU003330"/>
    </source>
</evidence>
<dbReference type="GO" id="GO:0008270">
    <property type="term" value="F:zinc ion binding"/>
    <property type="evidence" value="ECO:0007669"/>
    <property type="project" value="UniProtKB-UniRule"/>
</dbReference>
<dbReference type="Proteomes" id="UP000003744">
    <property type="component" value="Unassembled WGS sequence"/>
</dbReference>
<dbReference type="CDD" id="cd01428">
    <property type="entry name" value="ADK"/>
    <property type="match status" value="1"/>
</dbReference>
<dbReference type="NCBIfam" id="TIGR01351">
    <property type="entry name" value="adk"/>
    <property type="match status" value="1"/>
</dbReference>
<feature type="region of interest" description="NMP" evidence="6">
    <location>
        <begin position="30"/>
        <end position="59"/>
    </location>
</feature>
<feature type="binding site" evidence="6">
    <location>
        <position position="96"/>
    </location>
    <ligand>
        <name>AMP</name>
        <dbReference type="ChEBI" id="CHEBI:456215"/>
    </ligand>
</feature>
<keyword evidence="6" id="KW-0963">Cytoplasm</keyword>
<keyword evidence="6" id="KW-0479">Metal-binding</keyword>
<evidence type="ECO:0000256" key="5">
    <source>
        <dbReference type="ARBA" id="ARBA00022840"/>
    </source>
</evidence>
<name>C2CJX2_9FIRM</name>
<feature type="binding site" evidence="6">
    <location>
        <begin position="10"/>
        <end position="15"/>
    </location>
    <ligand>
        <name>ATP</name>
        <dbReference type="ChEBI" id="CHEBI:30616"/>
    </ligand>
</feature>
<dbReference type="HOGENOM" id="CLU_032354_1_2_9"/>
<dbReference type="GO" id="GO:0004017">
    <property type="term" value="F:AMP kinase activity"/>
    <property type="evidence" value="ECO:0007669"/>
    <property type="project" value="UniProtKB-UniRule"/>
</dbReference>
<evidence type="ECO:0000313" key="10">
    <source>
        <dbReference type="EMBL" id="EEI82141.1"/>
    </source>
</evidence>